<dbReference type="InParanoid" id="A0A1Q3D901"/>
<keyword evidence="2" id="KW-1185">Reference proteome</keyword>
<evidence type="ECO:0008006" key="3">
    <source>
        <dbReference type="Google" id="ProtNLM"/>
    </source>
</evidence>
<organism evidence="1 2">
    <name type="scientific">Cephalotus follicularis</name>
    <name type="common">Albany pitcher plant</name>
    <dbReference type="NCBI Taxonomy" id="3775"/>
    <lineage>
        <taxon>Eukaryota</taxon>
        <taxon>Viridiplantae</taxon>
        <taxon>Streptophyta</taxon>
        <taxon>Embryophyta</taxon>
        <taxon>Tracheophyta</taxon>
        <taxon>Spermatophyta</taxon>
        <taxon>Magnoliopsida</taxon>
        <taxon>eudicotyledons</taxon>
        <taxon>Gunneridae</taxon>
        <taxon>Pentapetalae</taxon>
        <taxon>rosids</taxon>
        <taxon>fabids</taxon>
        <taxon>Oxalidales</taxon>
        <taxon>Cephalotaceae</taxon>
        <taxon>Cephalotus</taxon>
    </lineage>
</organism>
<proteinExistence type="predicted"/>
<accession>A0A1Q3D901</accession>
<sequence>MHSSRKNIIHSNPTFLFDHYWSPSSLPPWQTLHRRWGCLLLHCHPPSLNLPHHPPPSLPPTHPSPPLSLPAPLDKASYHSALGRPASSPYIPLSQQPAIPKIPLNPKSPSSINGKPLLNLSPTDFKLTAAYHSLNLIAKFSTSRPHFEHHINTSWSLGLPAVVGLLDPKHICIHLQTKADFTTAWSRESRSFDNRRYLL</sequence>
<dbReference type="OrthoDB" id="2002688at2759"/>
<dbReference type="AlphaFoldDB" id="A0A1Q3D901"/>
<comment type="caution">
    <text evidence="1">The sequence shown here is derived from an EMBL/GenBank/DDBJ whole genome shotgun (WGS) entry which is preliminary data.</text>
</comment>
<reference evidence="2" key="1">
    <citation type="submission" date="2016-04" db="EMBL/GenBank/DDBJ databases">
        <title>Cephalotus genome sequencing.</title>
        <authorList>
            <person name="Fukushima K."/>
            <person name="Hasebe M."/>
            <person name="Fang X."/>
        </authorList>
    </citation>
    <scope>NUCLEOTIDE SEQUENCE [LARGE SCALE GENOMIC DNA]</scope>
    <source>
        <strain evidence="2">cv. St1</strain>
    </source>
</reference>
<gene>
    <name evidence="1" type="ORF">CFOL_v3_32342</name>
</gene>
<evidence type="ECO:0000313" key="2">
    <source>
        <dbReference type="Proteomes" id="UP000187406"/>
    </source>
</evidence>
<dbReference type="Proteomes" id="UP000187406">
    <property type="component" value="Unassembled WGS sequence"/>
</dbReference>
<protein>
    <recommendedName>
        <fullName evidence="3">DUF4283 domain-containing protein</fullName>
    </recommendedName>
</protein>
<name>A0A1Q3D901_CEPFO</name>
<dbReference type="EMBL" id="BDDD01005143">
    <property type="protein sequence ID" value="GAV88921.1"/>
    <property type="molecule type" value="Genomic_DNA"/>
</dbReference>
<evidence type="ECO:0000313" key="1">
    <source>
        <dbReference type="EMBL" id="GAV88921.1"/>
    </source>
</evidence>